<protein>
    <recommendedName>
        <fullName evidence="2">DUF7770 domain-containing protein</fullName>
    </recommendedName>
</protein>
<dbReference type="EMBL" id="ML213591">
    <property type="protein sequence ID" value="TFK43944.1"/>
    <property type="molecule type" value="Genomic_DNA"/>
</dbReference>
<evidence type="ECO:0000256" key="1">
    <source>
        <dbReference type="SAM" id="MobiDB-lite"/>
    </source>
</evidence>
<dbReference type="AlphaFoldDB" id="A0A5C3MEW0"/>
<reference evidence="3 4" key="1">
    <citation type="journal article" date="2019" name="Nat. Ecol. Evol.">
        <title>Megaphylogeny resolves global patterns of mushroom evolution.</title>
        <authorList>
            <person name="Varga T."/>
            <person name="Krizsan K."/>
            <person name="Foldi C."/>
            <person name="Dima B."/>
            <person name="Sanchez-Garcia M."/>
            <person name="Sanchez-Ramirez S."/>
            <person name="Szollosi G.J."/>
            <person name="Szarkandi J.G."/>
            <person name="Papp V."/>
            <person name="Albert L."/>
            <person name="Andreopoulos W."/>
            <person name="Angelini C."/>
            <person name="Antonin V."/>
            <person name="Barry K.W."/>
            <person name="Bougher N.L."/>
            <person name="Buchanan P."/>
            <person name="Buyck B."/>
            <person name="Bense V."/>
            <person name="Catcheside P."/>
            <person name="Chovatia M."/>
            <person name="Cooper J."/>
            <person name="Damon W."/>
            <person name="Desjardin D."/>
            <person name="Finy P."/>
            <person name="Geml J."/>
            <person name="Haridas S."/>
            <person name="Hughes K."/>
            <person name="Justo A."/>
            <person name="Karasinski D."/>
            <person name="Kautmanova I."/>
            <person name="Kiss B."/>
            <person name="Kocsube S."/>
            <person name="Kotiranta H."/>
            <person name="LaButti K.M."/>
            <person name="Lechner B.E."/>
            <person name="Liimatainen K."/>
            <person name="Lipzen A."/>
            <person name="Lukacs Z."/>
            <person name="Mihaltcheva S."/>
            <person name="Morgado L.N."/>
            <person name="Niskanen T."/>
            <person name="Noordeloos M.E."/>
            <person name="Ohm R.A."/>
            <person name="Ortiz-Santana B."/>
            <person name="Ovrebo C."/>
            <person name="Racz N."/>
            <person name="Riley R."/>
            <person name="Savchenko A."/>
            <person name="Shiryaev A."/>
            <person name="Soop K."/>
            <person name="Spirin V."/>
            <person name="Szebenyi C."/>
            <person name="Tomsovsky M."/>
            <person name="Tulloss R.E."/>
            <person name="Uehling J."/>
            <person name="Grigoriev I.V."/>
            <person name="Vagvolgyi C."/>
            <person name="Papp T."/>
            <person name="Martin F.M."/>
            <person name="Miettinen O."/>
            <person name="Hibbett D.S."/>
            <person name="Nagy L.G."/>
        </authorList>
    </citation>
    <scope>NUCLEOTIDE SEQUENCE [LARGE SCALE GENOMIC DNA]</scope>
    <source>
        <strain evidence="3 4">CBS 166.37</strain>
    </source>
</reference>
<feature type="region of interest" description="Disordered" evidence="1">
    <location>
        <begin position="238"/>
        <end position="264"/>
    </location>
</feature>
<feature type="domain" description="DUF7770" evidence="2">
    <location>
        <begin position="55"/>
        <end position="152"/>
    </location>
</feature>
<sequence>MSPRQTRASASGSKTKSPEYDFSSVFQVALGERPSTMEENEEKLIKRYLKLPIVSIRFSMESPRRSKQGIINNGILMVKFHAFEGISHNSVINVERPERPWHLMDCVTNFRHMLVLFHVIGADDFTMTEELAGCRSWVKGISKVMIEAGFFDLNVSNLELGWGPLPMKYGITDTRRSSDIAKLSLPRLEEYFRYYYTSKRKEREMKVQEGTFVRGLKGGQSVRAHCMDYITYDLPEIDVEGEEKEGDVKGEEKERDVEGEEKEG</sequence>
<evidence type="ECO:0000313" key="4">
    <source>
        <dbReference type="Proteomes" id="UP000308652"/>
    </source>
</evidence>
<gene>
    <name evidence="3" type="ORF">BDQ12DRAFT_709601</name>
</gene>
<dbReference type="OrthoDB" id="10499006at2759"/>
<evidence type="ECO:0000259" key="2">
    <source>
        <dbReference type="Pfam" id="PF24968"/>
    </source>
</evidence>
<organism evidence="3 4">
    <name type="scientific">Crucibulum laeve</name>
    <dbReference type="NCBI Taxonomy" id="68775"/>
    <lineage>
        <taxon>Eukaryota</taxon>
        <taxon>Fungi</taxon>
        <taxon>Dikarya</taxon>
        <taxon>Basidiomycota</taxon>
        <taxon>Agaricomycotina</taxon>
        <taxon>Agaricomycetes</taxon>
        <taxon>Agaricomycetidae</taxon>
        <taxon>Agaricales</taxon>
        <taxon>Agaricineae</taxon>
        <taxon>Nidulariaceae</taxon>
        <taxon>Crucibulum</taxon>
    </lineage>
</organism>
<proteinExistence type="predicted"/>
<dbReference type="Proteomes" id="UP000308652">
    <property type="component" value="Unassembled WGS sequence"/>
</dbReference>
<name>A0A5C3MEW0_9AGAR</name>
<keyword evidence="4" id="KW-1185">Reference proteome</keyword>
<accession>A0A5C3MEW0</accession>
<evidence type="ECO:0000313" key="3">
    <source>
        <dbReference type="EMBL" id="TFK43944.1"/>
    </source>
</evidence>
<dbReference type="Pfam" id="PF24968">
    <property type="entry name" value="DUF7770"/>
    <property type="match status" value="1"/>
</dbReference>
<feature type="compositionally biased region" description="Basic and acidic residues" evidence="1">
    <location>
        <begin position="246"/>
        <end position="256"/>
    </location>
</feature>
<dbReference type="InterPro" id="IPR056672">
    <property type="entry name" value="DUF7770"/>
</dbReference>